<dbReference type="GO" id="GO:0016491">
    <property type="term" value="F:oxidoreductase activity"/>
    <property type="evidence" value="ECO:0007669"/>
    <property type="project" value="InterPro"/>
</dbReference>
<dbReference type="EMBL" id="AGUD01000057">
    <property type="protein sequence ID" value="EHN11900.1"/>
    <property type="molecule type" value="Genomic_DNA"/>
</dbReference>
<accession>H0E334</accession>
<sequence length="404" mass="43479">MSNDAQQIVIVGSSFAGMTAALEIRRKLDERHRIVVLDPHADFTFIPSLIWLPFGLREPEDVTFPLGPIYQRKGIDFRATAATGFDLDQRIVHTADGEDVHYDKLLLATGPRLAFDKIPGLGPHGGHTQSVCTLDHALLARDAWTRFLENPGPVVVGTAQGGSCFGASYEFLFNVKHRIDKAGLAAAAPVTFVTAEPFLGHFGFGGVADSAKRVERFFERLGIEGIPSNAIAEVRDGEMQLEGGRVLPFAYSMIVPPFTGVDAIRATPGLGNPMGFVPIDDEFRHPQHRDVFAAGVDIAIAPPAQTPVPAGVPKTGQMSEAMARVAAHNIAADVNGTATQQMPLSEIAAVCVLDAGNNGIIFKADHVLGDSRHPHVMAGPQAHWAKVAFERYFLATRRRGMASL</sequence>
<evidence type="ECO:0000259" key="1">
    <source>
        <dbReference type="Pfam" id="PF07992"/>
    </source>
</evidence>
<reference evidence="2 3" key="1">
    <citation type="journal article" date="2013" name="Biodegradation">
        <title>Quantitative proteomic analysis of ibuprofen-degrading Patulibacter sp. strain I11.</title>
        <authorList>
            <person name="Almeida B."/>
            <person name="Kjeldal H."/>
            <person name="Lolas I."/>
            <person name="Knudsen A.D."/>
            <person name="Carvalho G."/>
            <person name="Nielsen K.L."/>
            <person name="Barreto Crespo M.T."/>
            <person name="Stensballe A."/>
            <person name="Nielsen J.L."/>
        </authorList>
    </citation>
    <scope>NUCLEOTIDE SEQUENCE [LARGE SCALE GENOMIC DNA]</scope>
    <source>
        <strain evidence="2 3">I11</strain>
    </source>
</reference>
<dbReference type="SUPFAM" id="SSF51905">
    <property type="entry name" value="FAD/NAD(P)-binding domain"/>
    <property type="match status" value="1"/>
</dbReference>
<dbReference type="RefSeq" id="WP_007572036.1">
    <property type="nucleotide sequence ID" value="NZ_AGUD01000057.1"/>
</dbReference>
<dbReference type="Pfam" id="PF07992">
    <property type="entry name" value="Pyr_redox_2"/>
    <property type="match status" value="1"/>
</dbReference>
<dbReference type="OrthoDB" id="9802771at2"/>
<dbReference type="InterPro" id="IPR052541">
    <property type="entry name" value="SQRD"/>
</dbReference>
<dbReference type="InterPro" id="IPR023753">
    <property type="entry name" value="FAD/NAD-binding_dom"/>
</dbReference>
<keyword evidence="3" id="KW-1185">Reference proteome</keyword>
<organism evidence="2 3">
    <name type="scientific">Patulibacter medicamentivorans</name>
    <dbReference type="NCBI Taxonomy" id="1097667"/>
    <lineage>
        <taxon>Bacteria</taxon>
        <taxon>Bacillati</taxon>
        <taxon>Actinomycetota</taxon>
        <taxon>Thermoleophilia</taxon>
        <taxon>Solirubrobacterales</taxon>
        <taxon>Patulibacteraceae</taxon>
        <taxon>Patulibacter</taxon>
    </lineage>
</organism>
<dbReference type="Gene3D" id="3.50.50.100">
    <property type="match status" value="1"/>
</dbReference>
<gene>
    <name evidence="2" type="ORF">PAI11_12010</name>
</gene>
<dbReference type="PANTHER" id="PTHR43755:SF1">
    <property type="entry name" value="FAD-DEPENDENT PYRIDINE NUCLEOTIDE-DISULPHIDE OXIDOREDUCTASE"/>
    <property type="match status" value="1"/>
</dbReference>
<protein>
    <submittedName>
        <fullName evidence="2">Sulfide-quinone reductase</fullName>
    </submittedName>
</protein>
<dbReference type="PANTHER" id="PTHR43755">
    <property type="match status" value="1"/>
</dbReference>
<feature type="domain" description="FAD/NAD(P)-binding" evidence="1">
    <location>
        <begin position="7"/>
        <end position="299"/>
    </location>
</feature>
<dbReference type="AlphaFoldDB" id="H0E334"/>
<dbReference type="Proteomes" id="UP000005143">
    <property type="component" value="Unassembled WGS sequence"/>
</dbReference>
<proteinExistence type="predicted"/>
<evidence type="ECO:0000313" key="2">
    <source>
        <dbReference type="EMBL" id="EHN11900.1"/>
    </source>
</evidence>
<evidence type="ECO:0000313" key="3">
    <source>
        <dbReference type="Proteomes" id="UP000005143"/>
    </source>
</evidence>
<comment type="caution">
    <text evidence="2">The sequence shown here is derived from an EMBL/GenBank/DDBJ whole genome shotgun (WGS) entry which is preliminary data.</text>
</comment>
<dbReference type="InterPro" id="IPR036188">
    <property type="entry name" value="FAD/NAD-bd_sf"/>
</dbReference>
<name>H0E334_9ACTN</name>